<dbReference type="GO" id="GO:0010197">
    <property type="term" value="P:polar nucleus fusion"/>
    <property type="evidence" value="ECO:0007669"/>
    <property type="project" value="TreeGrafter"/>
</dbReference>
<evidence type="ECO:0000313" key="5">
    <source>
        <dbReference type="Proteomes" id="UP001141806"/>
    </source>
</evidence>
<feature type="region of interest" description="Disordered" evidence="2">
    <location>
        <begin position="73"/>
        <end position="116"/>
    </location>
</feature>
<feature type="region of interest" description="Disordered" evidence="2">
    <location>
        <begin position="1"/>
        <end position="30"/>
    </location>
</feature>
<evidence type="ECO:0000256" key="1">
    <source>
        <dbReference type="PROSITE-ProRule" id="PRU00267"/>
    </source>
</evidence>
<dbReference type="GO" id="GO:0003677">
    <property type="term" value="F:DNA binding"/>
    <property type="evidence" value="ECO:0007669"/>
    <property type="project" value="UniProtKB-UniRule"/>
</dbReference>
<dbReference type="PANTHER" id="PTHR47658">
    <property type="entry name" value="HIGH MOBILITY GROUP B PROTEIN 12-RELATED"/>
    <property type="match status" value="1"/>
</dbReference>
<feature type="DNA-binding region" description="HMG box" evidence="1">
    <location>
        <begin position="111"/>
        <end position="180"/>
    </location>
</feature>
<dbReference type="CDD" id="cd22005">
    <property type="entry name" value="HMG-box_AtHMGB1-like"/>
    <property type="match status" value="1"/>
</dbReference>
<dbReference type="Pfam" id="PF00505">
    <property type="entry name" value="HMG_box"/>
    <property type="match status" value="1"/>
</dbReference>
<dbReference type="InterPro" id="IPR009071">
    <property type="entry name" value="HMG_box_dom"/>
</dbReference>
<dbReference type="Proteomes" id="UP001141806">
    <property type="component" value="Unassembled WGS sequence"/>
</dbReference>
<keyword evidence="1" id="KW-0539">Nucleus</keyword>
<feature type="compositionally biased region" description="Polar residues" evidence="2">
    <location>
        <begin position="1"/>
        <end position="12"/>
    </location>
</feature>
<proteinExistence type="predicted"/>
<dbReference type="EMBL" id="JAMYWD010000004">
    <property type="protein sequence ID" value="KAJ4974025.1"/>
    <property type="molecule type" value="Genomic_DNA"/>
</dbReference>
<gene>
    <name evidence="4" type="ORF">NE237_007199</name>
</gene>
<dbReference type="AlphaFoldDB" id="A0A9Q0QW76"/>
<feature type="compositionally biased region" description="Basic and acidic residues" evidence="2">
    <location>
        <begin position="191"/>
        <end position="200"/>
    </location>
</feature>
<dbReference type="PROSITE" id="PS50118">
    <property type="entry name" value="HMG_BOX_2"/>
    <property type="match status" value="1"/>
</dbReference>
<accession>A0A9Q0QW76</accession>
<feature type="compositionally biased region" description="Basic and acidic residues" evidence="2">
    <location>
        <begin position="15"/>
        <end position="30"/>
    </location>
</feature>
<organism evidence="4 5">
    <name type="scientific">Protea cynaroides</name>
    <dbReference type="NCBI Taxonomy" id="273540"/>
    <lineage>
        <taxon>Eukaryota</taxon>
        <taxon>Viridiplantae</taxon>
        <taxon>Streptophyta</taxon>
        <taxon>Embryophyta</taxon>
        <taxon>Tracheophyta</taxon>
        <taxon>Spermatophyta</taxon>
        <taxon>Magnoliopsida</taxon>
        <taxon>Proteales</taxon>
        <taxon>Proteaceae</taxon>
        <taxon>Protea</taxon>
    </lineage>
</organism>
<feature type="region of interest" description="Disordered" evidence="2">
    <location>
        <begin position="180"/>
        <end position="200"/>
    </location>
</feature>
<name>A0A9Q0QW76_9MAGN</name>
<evidence type="ECO:0000256" key="2">
    <source>
        <dbReference type="SAM" id="MobiDB-lite"/>
    </source>
</evidence>
<comment type="caution">
    <text evidence="4">The sequence shown here is derived from an EMBL/GenBank/DDBJ whole genome shotgun (WGS) entry which is preliminary data.</text>
</comment>
<dbReference type="InterPro" id="IPR036910">
    <property type="entry name" value="HMG_box_dom_sf"/>
</dbReference>
<keyword evidence="1" id="KW-0238">DNA-binding</keyword>
<dbReference type="PANTHER" id="PTHR47658:SF1">
    <property type="entry name" value="MEIOSIS INITIATOR PROTEIN"/>
    <property type="match status" value="1"/>
</dbReference>
<evidence type="ECO:0000259" key="3">
    <source>
        <dbReference type="PROSITE" id="PS50118"/>
    </source>
</evidence>
<dbReference type="Gene3D" id="1.10.30.10">
    <property type="entry name" value="High mobility group box domain"/>
    <property type="match status" value="1"/>
</dbReference>
<dbReference type="SMART" id="SM00398">
    <property type="entry name" value="HMG"/>
    <property type="match status" value="1"/>
</dbReference>
<reference evidence="4" key="1">
    <citation type="journal article" date="2023" name="Plant J.">
        <title>The genome of the king protea, Protea cynaroides.</title>
        <authorList>
            <person name="Chang J."/>
            <person name="Duong T.A."/>
            <person name="Schoeman C."/>
            <person name="Ma X."/>
            <person name="Roodt D."/>
            <person name="Barker N."/>
            <person name="Li Z."/>
            <person name="Van de Peer Y."/>
            <person name="Mizrachi E."/>
        </authorList>
    </citation>
    <scope>NUCLEOTIDE SEQUENCE</scope>
    <source>
        <tissue evidence="4">Young leaves</tissue>
    </source>
</reference>
<sequence length="200" mass="22838">MVTSTSKSNPSNARKRVEAETTMKRAKDGSAFTKCEECKKDVPVVLIDMHNCSLESRIKMNLEARVVDRVAEGNKPVEKKKPAERKRKAASTEPKANKSKSGKKVKDPNAPKRPPTAFFLFMDDFRKSYKEENPDGKDVKVVAKEGGKKWQSMTDEEKKPYMDRVKELKEEYDCAMVSYKEQEVQEEQGEQGDHVSEEEE</sequence>
<evidence type="ECO:0000313" key="4">
    <source>
        <dbReference type="EMBL" id="KAJ4974025.1"/>
    </source>
</evidence>
<dbReference type="SUPFAM" id="SSF47095">
    <property type="entry name" value="HMG-box"/>
    <property type="match status" value="1"/>
</dbReference>
<dbReference type="OrthoDB" id="1919336at2759"/>
<feature type="domain" description="HMG box" evidence="3">
    <location>
        <begin position="111"/>
        <end position="180"/>
    </location>
</feature>
<keyword evidence="5" id="KW-1185">Reference proteome</keyword>
<dbReference type="GO" id="GO:0005634">
    <property type="term" value="C:nucleus"/>
    <property type="evidence" value="ECO:0007669"/>
    <property type="project" value="UniProtKB-UniRule"/>
</dbReference>
<protein>
    <recommendedName>
        <fullName evidence="3">HMG box domain-containing protein</fullName>
    </recommendedName>
</protein>